<protein>
    <recommendedName>
        <fullName evidence="3">DUF1499 domain-containing protein</fullName>
    </recommendedName>
</protein>
<dbReference type="EMBL" id="OANU01000017">
    <property type="protein sequence ID" value="SNX47951.1"/>
    <property type="molecule type" value="Genomic_DNA"/>
</dbReference>
<dbReference type="PIRSF" id="PIRSF026426">
    <property type="entry name" value="DUF1499"/>
    <property type="match status" value="1"/>
</dbReference>
<name>A0A240EHH2_9VIBR</name>
<evidence type="ECO:0008006" key="3">
    <source>
        <dbReference type="Google" id="ProtNLM"/>
    </source>
</evidence>
<dbReference type="Pfam" id="PF07386">
    <property type="entry name" value="DUF1499"/>
    <property type="match status" value="1"/>
</dbReference>
<reference evidence="2" key="1">
    <citation type="submission" date="2016-06" db="EMBL/GenBank/DDBJ databases">
        <authorList>
            <person name="Rodrigo-Torres L."/>
            <person name="Arahal R.D."/>
            <person name="Lucena T."/>
        </authorList>
    </citation>
    <scope>NUCLEOTIDE SEQUENCE [LARGE SCALE GENOMIC DNA]</scope>
    <source>
        <strain evidence="2">CECT8203</strain>
    </source>
</reference>
<keyword evidence="2" id="KW-1185">Reference proteome</keyword>
<dbReference type="AlphaFoldDB" id="A0A240EHH2"/>
<dbReference type="OrthoDB" id="9793534at2"/>
<evidence type="ECO:0000313" key="2">
    <source>
        <dbReference type="Proteomes" id="UP000219336"/>
    </source>
</evidence>
<organism evidence="1 2">
    <name type="scientific">Vibrio thalassae</name>
    <dbReference type="NCBI Taxonomy" id="1243014"/>
    <lineage>
        <taxon>Bacteria</taxon>
        <taxon>Pseudomonadati</taxon>
        <taxon>Pseudomonadota</taxon>
        <taxon>Gammaproteobacteria</taxon>
        <taxon>Vibrionales</taxon>
        <taxon>Vibrionaceae</taxon>
        <taxon>Vibrio</taxon>
    </lineage>
</organism>
<dbReference type="PANTHER" id="PTHR34801">
    <property type="entry name" value="EXPRESSED PROTEIN"/>
    <property type="match status" value="1"/>
</dbReference>
<dbReference type="PANTHER" id="PTHR34801:SF6">
    <property type="entry name" value="SLL1620 PROTEIN"/>
    <property type="match status" value="1"/>
</dbReference>
<proteinExistence type="predicted"/>
<accession>A0A240EHH2</accession>
<gene>
    <name evidence="1" type="ORF">VTH8203_01566</name>
</gene>
<dbReference type="RefSeq" id="WP_096993163.1">
    <property type="nucleotide sequence ID" value="NZ_JBHSII010000011.1"/>
</dbReference>
<dbReference type="Proteomes" id="UP000219336">
    <property type="component" value="Unassembled WGS sequence"/>
</dbReference>
<sequence length="146" mass="16561">MITKIIVTLLVVLVGYMFYKNNTMPSYLGIHEGKFAPMPSTPNAVSSQTDDPEKAVAALPFTDLDSTKQKVVSVLNTMGGNKIVENDHDYMHVVFTTPTMKYKDDVELYFDTDNGLLHYRSQSRTGYSDKGLNRERYNQFSALYNE</sequence>
<evidence type="ECO:0000313" key="1">
    <source>
        <dbReference type="EMBL" id="SNX47951.1"/>
    </source>
</evidence>
<dbReference type="InterPro" id="IPR010865">
    <property type="entry name" value="DUF1499"/>
</dbReference>